<reference evidence="3" key="1">
    <citation type="submission" date="2009-09" db="EMBL/GenBank/DDBJ databases">
        <title>The complete chromosome of Desulfohalobium retbaense DSM 5692.</title>
        <authorList>
            <consortium name="US DOE Joint Genome Institute (JGI-PGF)"/>
            <person name="Lucas S."/>
            <person name="Copeland A."/>
            <person name="Lapidus A."/>
            <person name="Glavina del Rio T."/>
            <person name="Dalin E."/>
            <person name="Tice H."/>
            <person name="Bruce D."/>
            <person name="Goodwin L."/>
            <person name="Pitluck S."/>
            <person name="Kyrpides N."/>
            <person name="Mavromatis K."/>
            <person name="Ivanova N."/>
            <person name="Mikhailova N."/>
            <person name="Munk A.C."/>
            <person name="Brettin T."/>
            <person name="Detter J.C."/>
            <person name="Han C."/>
            <person name="Tapia R."/>
            <person name="Larimer F."/>
            <person name="Land M."/>
            <person name="Hauser L."/>
            <person name="Markowitz V."/>
            <person name="Cheng J.-F."/>
            <person name="Hugenholtz P."/>
            <person name="Woyke T."/>
            <person name="Wu D."/>
            <person name="Spring S."/>
            <person name="Klenk H.-P."/>
            <person name="Eisen J.A."/>
        </authorList>
    </citation>
    <scope>NUCLEOTIDE SEQUENCE [LARGE SCALE GENOMIC DNA]</scope>
    <source>
        <strain evidence="3">DSM 5692</strain>
    </source>
</reference>
<reference evidence="2 3" key="2">
    <citation type="journal article" date="2010" name="Stand. Genomic Sci.">
        <title>Complete genome sequence of Desulfohalobium retbaense type strain (HR(100)).</title>
        <authorList>
            <person name="Spring S."/>
            <person name="Nolan M."/>
            <person name="Lapidus A."/>
            <person name="Glavina Del Rio T."/>
            <person name="Copeland A."/>
            <person name="Tice H."/>
            <person name="Cheng J.F."/>
            <person name="Lucas S."/>
            <person name="Land M."/>
            <person name="Chen F."/>
            <person name="Bruce D."/>
            <person name="Goodwin L."/>
            <person name="Pitluck S."/>
            <person name="Ivanova N."/>
            <person name="Mavromatis K."/>
            <person name="Mikhailova N."/>
            <person name="Pati A."/>
            <person name="Chen A."/>
            <person name="Palaniappan K."/>
            <person name="Hauser L."/>
            <person name="Chang Y.J."/>
            <person name="Jeffries C.D."/>
            <person name="Munk C."/>
            <person name="Kiss H."/>
            <person name="Chain P."/>
            <person name="Han C."/>
            <person name="Brettin T."/>
            <person name="Detter J.C."/>
            <person name="Schuler E."/>
            <person name="Goker M."/>
            <person name="Rohde M."/>
            <person name="Bristow J."/>
            <person name="Eisen J.A."/>
            <person name="Markowitz V."/>
            <person name="Hugenholtz P."/>
            <person name="Kyrpides N.C."/>
            <person name="Klenk H.P."/>
        </authorList>
    </citation>
    <scope>NUCLEOTIDE SEQUENCE [LARGE SCALE GENOMIC DNA]</scope>
    <source>
        <strain evidence="2 3">DSM 5692</strain>
    </source>
</reference>
<evidence type="ECO:0000313" key="2">
    <source>
        <dbReference type="EMBL" id="ACV67479.1"/>
    </source>
</evidence>
<dbReference type="RefSeq" id="WP_015750638.1">
    <property type="nucleotide sequence ID" value="NC_013223.1"/>
</dbReference>
<keyword evidence="1" id="KW-0472">Membrane</keyword>
<proteinExistence type="predicted"/>
<organism evidence="2 3">
    <name type="scientific">Desulfohalobium retbaense (strain ATCC 49708 / DSM 5692 / JCM 16813 / HR100)</name>
    <dbReference type="NCBI Taxonomy" id="485915"/>
    <lineage>
        <taxon>Bacteria</taxon>
        <taxon>Pseudomonadati</taxon>
        <taxon>Thermodesulfobacteriota</taxon>
        <taxon>Desulfovibrionia</taxon>
        <taxon>Desulfovibrionales</taxon>
        <taxon>Desulfohalobiaceae</taxon>
        <taxon>Desulfohalobium</taxon>
    </lineage>
</organism>
<name>C8WZK4_DESRD</name>
<keyword evidence="1" id="KW-0812">Transmembrane</keyword>
<dbReference type="AlphaFoldDB" id="C8WZK4"/>
<dbReference type="KEGG" id="drt:Dret_0177"/>
<dbReference type="HOGENOM" id="CLU_2507280_0_0_7"/>
<keyword evidence="1" id="KW-1133">Transmembrane helix</keyword>
<evidence type="ECO:0000256" key="1">
    <source>
        <dbReference type="SAM" id="Phobius"/>
    </source>
</evidence>
<keyword evidence="3" id="KW-1185">Reference proteome</keyword>
<feature type="transmembrane region" description="Helical" evidence="1">
    <location>
        <begin position="25"/>
        <end position="44"/>
    </location>
</feature>
<accession>C8WZK4</accession>
<dbReference type="EMBL" id="CP001734">
    <property type="protein sequence ID" value="ACV67479.1"/>
    <property type="molecule type" value="Genomic_DNA"/>
</dbReference>
<dbReference type="Proteomes" id="UP000001052">
    <property type="component" value="Chromosome"/>
</dbReference>
<gene>
    <name evidence="2" type="ordered locus">Dret_0177</name>
</gene>
<protein>
    <submittedName>
        <fullName evidence="2">Uncharacterized protein</fullName>
    </submittedName>
</protein>
<evidence type="ECO:0000313" key="3">
    <source>
        <dbReference type="Proteomes" id="UP000001052"/>
    </source>
</evidence>
<sequence>MTQQRPPHPPNVEEDLTLRQERSQLGAALAAIGAALGLTLRSLWRLSCKAIRIFWERRGRRWKDTSLNFARQAWQAFLEDVMHTR</sequence>